<evidence type="ECO:0000256" key="1">
    <source>
        <dbReference type="ARBA" id="ARBA00001772"/>
    </source>
</evidence>
<dbReference type="Proteomes" id="UP000623250">
    <property type="component" value="Unassembled WGS sequence"/>
</dbReference>
<dbReference type="Gene3D" id="2.40.10.120">
    <property type="match status" value="1"/>
</dbReference>
<evidence type="ECO:0000313" key="14">
    <source>
        <dbReference type="EMBL" id="MBJ7543140.1"/>
    </source>
</evidence>
<comment type="catalytic activity">
    <reaction evidence="1">
        <text>Acts on substrates that are at least partially unfolded. The cleavage site P1 residue is normally between a pair of hydrophobic residues, such as Val-|-Val.</text>
        <dbReference type="EC" id="3.4.21.107"/>
    </reaction>
</comment>
<dbReference type="InterPro" id="IPR009003">
    <property type="entry name" value="Peptidase_S1_PA"/>
</dbReference>
<accession>A0A8I1GGW0</accession>
<dbReference type="GO" id="GO:0004252">
    <property type="term" value="F:serine-type endopeptidase activity"/>
    <property type="evidence" value="ECO:0007669"/>
    <property type="project" value="InterPro"/>
</dbReference>
<name>A0A8I1GGW0_9HYPH</name>
<sequence length="522" mass="53965">MPNMPAKDQAPIKKISRRSPLSLVSRNLVGASAVAFCVIAGAGAYQLQAAPDVAPQSETTSHLPSFTALAERVSPSVVSVRVKADPRLIASQDGGADERSPDGNKDNPFSGTPLERFFAGPKGLMPPDPKGKDKKGGTPGAPVLGQGSGFFISQDGYIVTNNHVVEGAMKVEVLTTEGRVLPAKIIGTDAGTDLALLKVEGRNFPAIKFSKGDVKVGEWVIALGNPFGLEGTVTAGIVSARGRDIGMGAYDNFIQIDASVNQGNSGGPTFNQSGEVIGVNTAIFSPSGGSVGIAFAVPARTVETIVAQLKEKGRVTRGWLGVEVQPVTPELADSLGLRDPQGALVTSLMQGSPADKGGLLRGDVVLKINEGDVKDSRDLARRIASIPPQTAVRLAIFRNGRREALAVKLTELKDESKLPSGRSGPALQSEIGGLGISVAPMVSGPRGAPGLAIVEIRPDGKAADVGLVQGDVILAANGSDLFTPDALEAALRNARAIGKYHALTLVQRGATQVFVALPTGAR</sequence>
<evidence type="ECO:0000256" key="11">
    <source>
        <dbReference type="ARBA" id="ARBA00032850"/>
    </source>
</evidence>
<evidence type="ECO:0000256" key="6">
    <source>
        <dbReference type="ARBA" id="ARBA00022670"/>
    </source>
</evidence>
<dbReference type="AlphaFoldDB" id="A0A8I1GGW0"/>
<dbReference type="PANTHER" id="PTHR22939:SF130">
    <property type="entry name" value="PERIPLASMIC SERINE ENDOPROTEASE DEGP-LIKE-RELATED"/>
    <property type="match status" value="1"/>
</dbReference>
<evidence type="ECO:0000256" key="5">
    <source>
        <dbReference type="ARBA" id="ARBA00013958"/>
    </source>
</evidence>
<keyword evidence="9" id="KW-0720">Serine protease</keyword>
<evidence type="ECO:0000256" key="4">
    <source>
        <dbReference type="ARBA" id="ARBA00013035"/>
    </source>
</evidence>
<evidence type="ECO:0000256" key="8">
    <source>
        <dbReference type="ARBA" id="ARBA00022801"/>
    </source>
</evidence>
<evidence type="ECO:0000256" key="9">
    <source>
        <dbReference type="ARBA" id="ARBA00022825"/>
    </source>
</evidence>
<evidence type="ECO:0000256" key="7">
    <source>
        <dbReference type="ARBA" id="ARBA00022764"/>
    </source>
</evidence>
<keyword evidence="15" id="KW-1185">Reference proteome</keyword>
<dbReference type="Pfam" id="PF13180">
    <property type="entry name" value="PDZ_2"/>
    <property type="match status" value="1"/>
</dbReference>
<dbReference type="RefSeq" id="WP_052037058.1">
    <property type="nucleotide sequence ID" value="NZ_JAEMUK010000011.1"/>
</dbReference>
<feature type="compositionally biased region" description="Basic and acidic residues" evidence="12">
    <location>
        <begin position="96"/>
        <end position="105"/>
    </location>
</feature>
<evidence type="ECO:0000256" key="10">
    <source>
        <dbReference type="ARBA" id="ARBA00023016"/>
    </source>
</evidence>
<keyword evidence="8" id="KW-0378">Hydrolase</keyword>
<reference evidence="14 15" key="1">
    <citation type="submission" date="2020-12" db="EMBL/GenBank/DDBJ databases">
        <title>Revised draft genomes of Rhodomicrobium vannielii ATCC 17100 and Rhodomicrobium udaipurense JA643.</title>
        <authorList>
            <person name="Conners E.M."/>
            <person name="Davenport E.J."/>
            <person name="Bose A."/>
        </authorList>
    </citation>
    <scope>NUCLEOTIDE SEQUENCE [LARGE SCALE GENOMIC DNA]</scope>
    <source>
        <strain evidence="14 15">JA643</strain>
    </source>
</reference>
<dbReference type="Pfam" id="PF00595">
    <property type="entry name" value="PDZ"/>
    <property type="match status" value="1"/>
</dbReference>
<dbReference type="InterPro" id="IPR036034">
    <property type="entry name" value="PDZ_sf"/>
</dbReference>
<keyword evidence="10" id="KW-0346">Stress response</keyword>
<dbReference type="InterPro" id="IPR001940">
    <property type="entry name" value="Peptidase_S1C"/>
</dbReference>
<proteinExistence type="inferred from homology"/>
<evidence type="ECO:0000256" key="3">
    <source>
        <dbReference type="ARBA" id="ARBA00010541"/>
    </source>
</evidence>
<dbReference type="GO" id="GO:0006508">
    <property type="term" value="P:proteolysis"/>
    <property type="evidence" value="ECO:0007669"/>
    <property type="project" value="UniProtKB-KW"/>
</dbReference>
<feature type="domain" description="PDZ" evidence="13">
    <location>
        <begin position="304"/>
        <end position="375"/>
    </location>
</feature>
<evidence type="ECO:0000256" key="12">
    <source>
        <dbReference type="SAM" id="MobiDB-lite"/>
    </source>
</evidence>
<keyword evidence="7" id="KW-0574">Periplasm</keyword>
<protein>
    <recommendedName>
        <fullName evidence="5">Probable periplasmic serine endoprotease DegP-like</fullName>
        <ecNumber evidence="4">3.4.21.107</ecNumber>
    </recommendedName>
    <alternativeName>
        <fullName evidence="11">Protease Do</fullName>
    </alternativeName>
</protein>
<evidence type="ECO:0000313" key="15">
    <source>
        <dbReference type="Proteomes" id="UP000623250"/>
    </source>
</evidence>
<comment type="similarity">
    <text evidence="3">Belongs to the peptidase S1C family.</text>
</comment>
<dbReference type="EMBL" id="JAEMUK010000011">
    <property type="protein sequence ID" value="MBJ7543140.1"/>
    <property type="molecule type" value="Genomic_DNA"/>
</dbReference>
<dbReference type="PRINTS" id="PR00834">
    <property type="entry name" value="PROTEASES2C"/>
</dbReference>
<dbReference type="Gene3D" id="2.30.42.10">
    <property type="match status" value="2"/>
</dbReference>
<dbReference type="GO" id="GO:0042597">
    <property type="term" value="C:periplasmic space"/>
    <property type="evidence" value="ECO:0007669"/>
    <property type="project" value="UniProtKB-SubCell"/>
</dbReference>
<evidence type="ECO:0000256" key="2">
    <source>
        <dbReference type="ARBA" id="ARBA00004418"/>
    </source>
</evidence>
<organism evidence="14 15">
    <name type="scientific">Rhodomicrobium udaipurense</name>
    <dbReference type="NCBI Taxonomy" id="1202716"/>
    <lineage>
        <taxon>Bacteria</taxon>
        <taxon>Pseudomonadati</taxon>
        <taxon>Pseudomonadota</taxon>
        <taxon>Alphaproteobacteria</taxon>
        <taxon>Hyphomicrobiales</taxon>
        <taxon>Hyphomicrobiaceae</taxon>
        <taxon>Rhodomicrobium</taxon>
    </lineage>
</organism>
<dbReference type="PROSITE" id="PS50106">
    <property type="entry name" value="PDZ"/>
    <property type="match status" value="2"/>
</dbReference>
<dbReference type="PANTHER" id="PTHR22939">
    <property type="entry name" value="SERINE PROTEASE FAMILY S1C HTRA-RELATED"/>
    <property type="match status" value="1"/>
</dbReference>
<keyword evidence="6" id="KW-0645">Protease</keyword>
<feature type="domain" description="PDZ" evidence="13">
    <location>
        <begin position="415"/>
        <end position="509"/>
    </location>
</feature>
<dbReference type="SUPFAM" id="SSF50494">
    <property type="entry name" value="Trypsin-like serine proteases"/>
    <property type="match status" value="1"/>
</dbReference>
<dbReference type="SMART" id="SM00228">
    <property type="entry name" value="PDZ"/>
    <property type="match status" value="2"/>
</dbReference>
<feature type="region of interest" description="Disordered" evidence="12">
    <location>
        <begin position="88"/>
        <end position="140"/>
    </location>
</feature>
<comment type="caution">
    <text evidence="14">The sequence shown here is derived from an EMBL/GenBank/DDBJ whole genome shotgun (WGS) entry which is preliminary data.</text>
</comment>
<comment type="subcellular location">
    <subcellularLocation>
        <location evidence="2">Periplasm</location>
    </subcellularLocation>
</comment>
<dbReference type="Pfam" id="PF13365">
    <property type="entry name" value="Trypsin_2"/>
    <property type="match status" value="1"/>
</dbReference>
<dbReference type="CDD" id="cd10839">
    <property type="entry name" value="cpPDZ1_DegP-like"/>
    <property type="match status" value="1"/>
</dbReference>
<dbReference type="EC" id="3.4.21.107" evidence="4"/>
<dbReference type="SUPFAM" id="SSF50156">
    <property type="entry name" value="PDZ domain-like"/>
    <property type="match status" value="2"/>
</dbReference>
<evidence type="ECO:0000259" key="13">
    <source>
        <dbReference type="PROSITE" id="PS50106"/>
    </source>
</evidence>
<dbReference type="InterPro" id="IPR001478">
    <property type="entry name" value="PDZ"/>
</dbReference>
<gene>
    <name evidence="14" type="ORF">JDN41_06165</name>
</gene>